<reference evidence="3 4" key="1">
    <citation type="submission" date="2015-09" db="EMBL/GenBank/DDBJ databases">
        <title>Host preference determinants of Valsa canker pathogens revealed by comparative genomics.</title>
        <authorList>
            <person name="Yin Z."/>
            <person name="Huang L."/>
        </authorList>
    </citation>
    <scope>NUCLEOTIDE SEQUENCE [LARGE SCALE GENOMIC DNA]</scope>
    <source>
        <strain evidence="3 4">SXYLt</strain>
    </source>
</reference>
<name>A0A423XN61_9PEZI</name>
<accession>A0A423XN61</accession>
<dbReference type="Proteomes" id="UP000285146">
    <property type="component" value="Unassembled WGS sequence"/>
</dbReference>
<evidence type="ECO:0000313" key="3">
    <source>
        <dbReference type="EMBL" id="ROW17872.1"/>
    </source>
</evidence>
<protein>
    <recommendedName>
        <fullName evidence="5">SUN domain-containing protein</fullName>
    </recommendedName>
</protein>
<proteinExistence type="predicted"/>
<organism evidence="3 4">
    <name type="scientific">Cytospora leucostoma</name>
    <dbReference type="NCBI Taxonomy" id="1230097"/>
    <lineage>
        <taxon>Eukaryota</taxon>
        <taxon>Fungi</taxon>
        <taxon>Dikarya</taxon>
        <taxon>Ascomycota</taxon>
        <taxon>Pezizomycotina</taxon>
        <taxon>Sordariomycetes</taxon>
        <taxon>Sordariomycetidae</taxon>
        <taxon>Diaporthales</taxon>
        <taxon>Cytosporaceae</taxon>
        <taxon>Cytospora</taxon>
    </lineage>
</organism>
<keyword evidence="2" id="KW-0732">Signal</keyword>
<evidence type="ECO:0000313" key="4">
    <source>
        <dbReference type="Proteomes" id="UP000285146"/>
    </source>
</evidence>
<evidence type="ECO:0008006" key="5">
    <source>
        <dbReference type="Google" id="ProtNLM"/>
    </source>
</evidence>
<dbReference type="AlphaFoldDB" id="A0A423XN61"/>
<evidence type="ECO:0000256" key="1">
    <source>
        <dbReference type="SAM" id="MobiDB-lite"/>
    </source>
</evidence>
<comment type="caution">
    <text evidence="3">The sequence shown here is derived from an EMBL/GenBank/DDBJ whole genome shotgun (WGS) entry which is preliminary data.</text>
</comment>
<dbReference type="OrthoDB" id="4148174at2759"/>
<dbReference type="EMBL" id="LKEB01000002">
    <property type="protein sequence ID" value="ROW17872.1"/>
    <property type="molecule type" value="Genomic_DNA"/>
</dbReference>
<dbReference type="InParanoid" id="A0A423XN61"/>
<keyword evidence="4" id="KW-1185">Reference proteome</keyword>
<evidence type="ECO:0000256" key="2">
    <source>
        <dbReference type="SAM" id="SignalP"/>
    </source>
</evidence>
<feature type="signal peptide" evidence="2">
    <location>
        <begin position="1"/>
        <end position="20"/>
    </location>
</feature>
<feature type="region of interest" description="Disordered" evidence="1">
    <location>
        <begin position="35"/>
        <end position="59"/>
    </location>
</feature>
<gene>
    <name evidence="3" type="ORF">VPNG_00868</name>
</gene>
<feature type="chain" id="PRO_5019509294" description="SUN domain-containing protein" evidence="2">
    <location>
        <begin position="21"/>
        <end position="479"/>
    </location>
</feature>
<sequence>MAISIRKLLPVSLFALSASGIQQSNRQDDGYVGYRLDHRGEPGSANYETANTKTNADDTPLPDPDVYLNASVSVGEISLAVDNITAKVNLQADVLNLLHFSAGVDASIDRVKLTIQDVRAKVELEARLDNLAQMIDDALGAIDLNPVIATLGNSVSNVVDSAASSLGEGGLGSGVLGSDGLASNVLGSTGSGSAGSSGAAIKDPKSATKRTFQLHDGILYSVNDFSGNTHTNRVLAQSGDLYDVKLDNDGSEKSRTKSGYYSQDMTFDGHNRTISIAGQVKEFELQYIYTPFPGIESICWIYVTPAGKVTRTQVIAETFGGGSSTVGDEEYHDEFEIFEPLIGHKKGAIEVIDFIRELDEYLCISYQHKIIEDLQSSPPISDVDRNEKFNNILLETKKSNMAKSNYHPAFYPQILELFRRIRLPSEVVREDLMSPYDHTMERRIRMAISKVGIDDAEFISVDSHFEEAEEAGDSEEVED</sequence>